<dbReference type="InterPro" id="IPR036390">
    <property type="entry name" value="WH_DNA-bd_sf"/>
</dbReference>
<feature type="domain" description="ATPase" evidence="1">
    <location>
        <begin position="14"/>
        <end position="241"/>
    </location>
</feature>
<dbReference type="InterPro" id="IPR048907">
    <property type="entry name" value="WHD_MCM_arc"/>
</dbReference>
<dbReference type="OrthoDB" id="132045at2157"/>
<keyword evidence="4" id="KW-1185">Reference proteome</keyword>
<evidence type="ECO:0000259" key="1">
    <source>
        <dbReference type="Pfam" id="PF01637"/>
    </source>
</evidence>
<dbReference type="AlphaFoldDB" id="G4RJR2"/>
<dbReference type="SUPFAM" id="SSF46785">
    <property type="entry name" value="Winged helix' DNA-binding domain"/>
    <property type="match status" value="1"/>
</dbReference>
<dbReference type="Gene3D" id="3.40.50.300">
    <property type="entry name" value="P-loop containing nucleotide triphosphate hydrolases"/>
    <property type="match status" value="1"/>
</dbReference>
<dbReference type="Gene3D" id="1.10.10.10">
    <property type="entry name" value="Winged helix-like DNA-binding domain superfamily/Winged helix DNA-binding domain"/>
    <property type="match status" value="1"/>
</dbReference>
<evidence type="ECO:0000259" key="2">
    <source>
        <dbReference type="Pfam" id="PF21100"/>
    </source>
</evidence>
<feature type="domain" description="MCM C-terminal" evidence="2">
    <location>
        <begin position="287"/>
        <end position="343"/>
    </location>
</feature>
<evidence type="ECO:0000313" key="4">
    <source>
        <dbReference type="Proteomes" id="UP000002654"/>
    </source>
</evidence>
<dbReference type="GeneID" id="11262052"/>
<dbReference type="RefSeq" id="WP_014127062.1">
    <property type="nucleotide sequence ID" value="NC_016070.1"/>
</dbReference>
<dbReference type="InterPro" id="IPR027417">
    <property type="entry name" value="P-loop_NTPase"/>
</dbReference>
<dbReference type="EMBL" id="FN869859">
    <property type="protein sequence ID" value="CCC81807.1"/>
    <property type="molecule type" value="Genomic_DNA"/>
</dbReference>
<protein>
    <submittedName>
        <fullName evidence="3">ATPase, AAA+ superfamily</fullName>
    </submittedName>
</protein>
<dbReference type="KEGG" id="ttn:TTX_1166"/>
<dbReference type="PANTHER" id="PTHR34301:SF8">
    <property type="entry name" value="ATPASE DOMAIN-CONTAINING PROTEIN"/>
    <property type="match status" value="1"/>
</dbReference>
<sequence length="362" mass="40836">MLFREGPVERPDELFDREAELEELRRALGERRVVALLGMRRIGKTSLAKAATWNLPRVYVDVREFEWRTYITWDDLYGVLKSALPRSRRLLEALSGISGVSVAGLEISFAVGRRRPPPTELLKALDKWAESEGVRVVFVIDEAQELYKLKGGSFAPVLAWAYDNLSNLAFLLTGSKVGLIHRLLKPDDPQSPMYGRYIYTINVRPLPRDRAREFLARGLEEAGVKYAGEALEAAVDKLDGVIGWLAYLGLEAVRAGRLTEPLVAEALEKAARLTWGEFCRFVQLRQSRKYVYIMQAAADGATWSEIKRYLEVKEGPVYDAELSRLLKALVEEGWLEKDDVYKPADPLLRHAAKTAPSCLLSN</sequence>
<dbReference type="STRING" id="768679.TTX_1166"/>
<dbReference type="SUPFAM" id="SSF52540">
    <property type="entry name" value="P-loop containing nucleoside triphosphate hydrolases"/>
    <property type="match status" value="1"/>
</dbReference>
<dbReference type="Proteomes" id="UP000002654">
    <property type="component" value="Chromosome"/>
</dbReference>
<dbReference type="InterPro" id="IPR036388">
    <property type="entry name" value="WH-like_DNA-bd_sf"/>
</dbReference>
<reference evidence="3 4" key="1">
    <citation type="journal article" date="2011" name="PLoS ONE">
        <title>The complete genome sequence of Thermoproteus tenax: a physiologically versatile member of the Crenarchaeota.</title>
        <authorList>
            <person name="Siebers B."/>
            <person name="Zaparty M."/>
            <person name="Raddatz G."/>
            <person name="Tjaden B."/>
            <person name="Albers S.V."/>
            <person name="Bell S.D."/>
            <person name="Blombach F."/>
            <person name="Kletzin A."/>
            <person name="Kyrpides N."/>
            <person name="Lanz C."/>
            <person name="Plagens A."/>
            <person name="Rampp M."/>
            <person name="Rosinus A."/>
            <person name="von Jan M."/>
            <person name="Makarova K.S."/>
            <person name="Klenk H.P."/>
            <person name="Schuster S.C."/>
            <person name="Hensel R."/>
        </authorList>
    </citation>
    <scope>NUCLEOTIDE SEQUENCE [LARGE SCALE GENOMIC DNA]</scope>
    <source>
        <strain evidence="4">ATCC 35583 / DSM 2078 / JCM 9277 / NBRC 100435 / Kra 1</strain>
    </source>
</reference>
<proteinExistence type="predicted"/>
<dbReference type="PANTHER" id="PTHR34301">
    <property type="entry name" value="DNA-BINDING PROTEIN-RELATED"/>
    <property type="match status" value="1"/>
</dbReference>
<dbReference type="Pfam" id="PF01637">
    <property type="entry name" value="ATPase_2"/>
    <property type="match status" value="1"/>
</dbReference>
<dbReference type="PaxDb" id="768679-TTX_1166"/>
<dbReference type="Pfam" id="PF21100">
    <property type="entry name" value="WHD_MCM"/>
    <property type="match status" value="1"/>
</dbReference>
<organism evidence="3 4">
    <name type="scientific">Thermoproteus tenax (strain ATCC 35583 / DSM 2078 / JCM 9277 / NBRC 100435 / Kra 1)</name>
    <dbReference type="NCBI Taxonomy" id="768679"/>
    <lineage>
        <taxon>Archaea</taxon>
        <taxon>Thermoproteota</taxon>
        <taxon>Thermoprotei</taxon>
        <taxon>Thermoproteales</taxon>
        <taxon>Thermoproteaceae</taxon>
        <taxon>Thermoproteus</taxon>
    </lineage>
</organism>
<dbReference type="Gene3D" id="1.10.8.60">
    <property type="match status" value="1"/>
</dbReference>
<gene>
    <name evidence="3" type="ordered locus">TTX_1166</name>
</gene>
<accession>G4RJR2</accession>
<evidence type="ECO:0000313" key="3">
    <source>
        <dbReference type="EMBL" id="CCC81807.1"/>
    </source>
</evidence>
<name>G4RJR2_THETK</name>
<dbReference type="eggNOG" id="arCOG03169">
    <property type="taxonomic scope" value="Archaea"/>
</dbReference>
<dbReference type="PATRIC" id="fig|768679.9.peg.1177"/>
<dbReference type="GO" id="GO:0005524">
    <property type="term" value="F:ATP binding"/>
    <property type="evidence" value="ECO:0007669"/>
    <property type="project" value="InterPro"/>
</dbReference>
<dbReference type="HOGENOM" id="CLU_061108_0_0_2"/>
<dbReference type="InterPro" id="IPR011579">
    <property type="entry name" value="ATPase_dom"/>
</dbReference>